<evidence type="ECO:0000313" key="2">
    <source>
        <dbReference type="EMBL" id="KAA8892848.1"/>
    </source>
</evidence>
<feature type="compositionally biased region" description="Low complexity" evidence="1">
    <location>
        <begin position="58"/>
        <end position="67"/>
    </location>
</feature>
<comment type="caution">
    <text evidence="2">The sequence shown here is derived from an EMBL/GenBank/DDBJ whole genome shotgun (WGS) entry which is preliminary data.</text>
</comment>
<feature type="region of interest" description="Disordered" evidence="1">
    <location>
        <begin position="163"/>
        <end position="185"/>
    </location>
</feature>
<feature type="region of interest" description="Disordered" evidence="1">
    <location>
        <begin position="1"/>
        <end position="31"/>
    </location>
</feature>
<keyword evidence="3" id="KW-1185">Reference proteome</keyword>
<dbReference type="Proteomes" id="UP000326924">
    <property type="component" value="Unassembled WGS sequence"/>
</dbReference>
<evidence type="ECO:0000256" key="1">
    <source>
        <dbReference type="SAM" id="MobiDB-lite"/>
    </source>
</evidence>
<dbReference type="InParanoid" id="A0A5J5EDQ3"/>
<protein>
    <submittedName>
        <fullName evidence="2">Uncharacterized protein</fullName>
    </submittedName>
</protein>
<name>A0A5J5EDQ3_9PEZI</name>
<organism evidence="2 3">
    <name type="scientific">Sphaerosporella brunnea</name>
    <dbReference type="NCBI Taxonomy" id="1250544"/>
    <lineage>
        <taxon>Eukaryota</taxon>
        <taxon>Fungi</taxon>
        <taxon>Dikarya</taxon>
        <taxon>Ascomycota</taxon>
        <taxon>Pezizomycotina</taxon>
        <taxon>Pezizomycetes</taxon>
        <taxon>Pezizales</taxon>
        <taxon>Pyronemataceae</taxon>
        <taxon>Sphaerosporella</taxon>
    </lineage>
</organism>
<dbReference type="AlphaFoldDB" id="A0A5J5EDQ3"/>
<reference evidence="2 3" key="1">
    <citation type="submission" date="2019-09" db="EMBL/GenBank/DDBJ databases">
        <title>Draft genome of the ectomycorrhizal ascomycete Sphaerosporella brunnea.</title>
        <authorList>
            <consortium name="DOE Joint Genome Institute"/>
            <person name="Benucci G.M."/>
            <person name="Marozzi G."/>
            <person name="Antonielli L."/>
            <person name="Sanchez S."/>
            <person name="Marco P."/>
            <person name="Wang X."/>
            <person name="Falini L.B."/>
            <person name="Barry K."/>
            <person name="Haridas S."/>
            <person name="Lipzen A."/>
            <person name="Labutti K."/>
            <person name="Grigoriev I.V."/>
            <person name="Murat C."/>
            <person name="Martin F."/>
            <person name="Albertini E."/>
            <person name="Donnini D."/>
            <person name="Bonito G."/>
        </authorList>
    </citation>
    <scope>NUCLEOTIDE SEQUENCE [LARGE SCALE GENOMIC DNA]</scope>
    <source>
        <strain evidence="2 3">Sb_GMNB300</strain>
    </source>
</reference>
<dbReference type="EMBL" id="VXIS01000569">
    <property type="protein sequence ID" value="KAA8892848.1"/>
    <property type="molecule type" value="Genomic_DNA"/>
</dbReference>
<proteinExistence type="predicted"/>
<evidence type="ECO:0000313" key="3">
    <source>
        <dbReference type="Proteomes" id="UP000326924"/>
    </source>
</evidence>
<sequence>MPRSGQRPPELRHFLPLPALRPDSGLTRAGSGGVGRGLVALVSATVCALSSKQASQQASKQASTKSTPKQQASAPSPPHTPTLAACIAGWGCTVLAGGTEQQISLSAAMFRRPRCIAAETAPSLHGECSGSKACLWCAVPHRAMRTMALSRALTLERHGVRTDMAPNRSAPEPIDTSGLSLAGYR</sequence>
<gene>
    <name evidence="2" type="ORF">FN846DRAFT_981562</name>
</gene>
<feature type="region of interest" description="Disordered" evidence="1">
    <location>
        <begin position="58"/>
        <end position="80"/>
    </location>
</feature>
<accession>A0A5J5EDQ3</accession>